<feature type="domain" description="DUF6298" evidence="1">
    <location>
        <begin position="1"/>
        <end position="56"/>
    </location>
</feature>
<accession>A0ABW2U2K7</accession>
<proteinExistence type="predicted"/>
<sequence>MYQAVREYRQQFPDKAVLYSADGYEAFGWAVLLAGGSLASVPRVAEPGFATSVAGMRPVELPGKPASQWALSDGKTGLLVYRDGPAPVQLDLATMSGTFTVRHLNPKTGQLVGKTDSVKGGKLVKLTTPATGAEVLWLTKK</sequence>
<keyword evidence="3" id="KW-1185">Reference proteome</keyword>
<comment type="caution">
    <text evidence="2">The sequence shown here is derived from an EMBL/GenBank/DDBJ whole genome shotgun (WGS) entry which is preliminary data.</text>
</comment>
<evidence type="ECO:0000313" key="2">
    <source>
        <dbReference type="EMBL" id="MFC7667693.1"/>
    </source>
</evidence>
<dbReference type="EMBL" id="JBHTEK010000001">
    <property type="protein sequence ID" value="MFC7667693.1"/>
    <property type="molecule type" value="Genomic_DNA"/>
</dbReference>
<name>A0ABW2U2K7_9BACT</name>
<protein>
    <submittedName>
        <fullName evidence="2">DUF6298 domain-containing protein</fullName>
    </submittedName>
</protein>
<dbReference type="Pfam" id="PF19815">
    <property type="entry name" value="DUF6298"/>
    <property type="match status" value="1"/>
</dbReference>
<gene>
    <name evidence="2" type="ORF">ACFQT0_10090</name>
</gene>
<organism evidence="2 3">
    <name type="scientific">Hymenobacter humi</name>
    <dbReference type="NCBI Taxonomy" id="1411620"/>
    <lineage>
        <taxon>Bacteria</taxon>
        <taxon>Pseudomonadati</taxon>
        <taxon>Bacteroidota</taxon>
        <taxon>Cytophagia</taxon>
        <taxon>Cytophagales</taxon>
        <taxon>Hymenobacteraceae</taxon>
        <taxon>Hymenobacter</taxon>
    </lineage>
</organism>
<reference evidence="3" key="1">
    <citation type="journal article" date="2019" name="Int. J. Syst. Evol. Microbiol.">
        <title>The Global Catalogue of Microorganisms (GCM) 10K type strain sequencing project: providing services to taxonomists for standard genome sequencing and annotation.</title>
        <authorList>
            <consortium name="The Broad Institute Genomics Platform"/>
            <consortium name="The Broad Institute Genome Sequencing Center for Infectious Disease"/>
            <person name="Wu L."/>
            <person name="Ma J."/>
        </authorList>
    </citation>
    <scope>NUCLEOTIDE SEQUENCE [LARGE SCALE GENOMIC DNA]</scope>
    <source>
        <strain evidence="3">JCM 19635</strain>
    </source>
</reference>
<dbReference type="RefSeq" id="WP_380202422.1">
    <property type="nucleotide sequence ID" value="NZ_JBHTEK010000001.1"/>
</dbReference>
<evidence type="ECO:0000313" key="3">
    <source>
        <dbReference type="Proteomes" id="UP001596513"/>
    </source>
</evidence>
<dbReference type="InterPro" id="IPR046265">
    <property type="entry name" value="DUF6298"/>
</dbReference>
<evidence type="ECO:0000259" key="1">
    <source>
        <dbReference type="Pfam" id="PF19815"/>
    </source>
</evidence>
<dbReference type="Proteomes" id="UP001596513">
    <property type="component" value="Unassembled WGS sequence"/>
</dbReference>